<feature type="compositionally biased region" description="Basic and acidic residues" evidence="6">
    <location>
        <begin position="599"/>
        <end position="610"/>
    </location>
</feature>
<dbReference type="Proteomes" id="UP001187415">
    <property type="component" value="Unassembled WGS sequence"/>
</dbReference>
<sequence length="656" mass="73459">MLLVSGHCLILLLLLSCVDAGQVLRKIKERVRDLQLQKVKQHLLTRQPLQHVKEGRIHQPLNHFNRQDVGTFPQRFFVNDAYWQQPDGPVFLFIGGEGPIFKFDVLAGHHVDMAEKHQALLVALEHRFYGDSINPDGLKTENLADLSSQQALADLAVFHQYISQTFNLTLRNTWISFGGSYSGSLSAWFRGKYPHLVYGAVASSAPVKAKLDFSAYSNTVGLSLTNEAVGGSEKCLAAVRGAFSAVEVALMGGNISQLALNFGCCQVPKDLDDQIELIGSLADIFMGAVQYNEEGVFMSIKELCGVMTNNGSTYEGEMESYNRLVELAQIYRSTSKEPCLDISHEKTVKDLMDTSLHSGRRTARQWTYQTCTEFGFYQTCEDTTCPFSGMLTLQVDTKLCPMLFGISQHSLPARIAFTNAYYGGDNPHTHRILYVNGGIDPWKELSVVRDRTEEGQEAQIIFIEDTAHCADMMSRRFTDRWSLKEARQEIENHVATWLKTAAQEMKEKRRPLALPAVRSGSEEEHPDTDRLACKQSSQAHKLLETRTLVSTPVQAVMYTLAWTVVRGLAVTFSSLSPYAARTASPSSQKAKGRFSVGTEKPERDAHQAEARRCRKPLLPFSRVAGLDRTRPRQDWIRRILTSRIPGTEGREQSSLN</sequence>
<keyword evidence="4" id="KW-0378">Hydrolase</keyword>
<organism evidence="8 9">
    <name type="scientific">Channa striata</name>
    <name type="common">Snakehead murrel</name>
    <name type="synonym">Ophicephalus striatus</name>
    <dbReference type="NCBI Taxonomy" id="64152"/>
    <lineage>
        <taxon>Eukaryota</taxon>
        <taxon>Metazoa</taxon>
        <taxon>Chordata</taxon>
        <taxon>Craniata</taxon>
        <taxon>Vertebrata</taxon>
        <taxon>Euteleostomi</taxon>
        <taxon>Actinopterygii</taxon>
        <taxon>Neopterygii</taxon>
        <taxon>Teleostei</taxon>
        <taxon>Neoteleostei</taxon>
        <taxon>Acanthomorphata</taxon>
        <taxon>Anabantaria</taxon>
        <taxon>Anabantiformes</taxon>
        <taxon>Channoidei</taxon>
        <taxon>Channidae</taxon>
        <taxon>Channa</taxon>
    </lineage>
</organism>
<evidence type="ECO:0000313" key="8">
    <source>
        <dbReference type="EMBL" id="KAK2846896.1"/>
    </source>
</evidence>
<evidence type="ECO:0000256" key="5">
    <source>
        <dbReference type="ARBA" id="ARBA00023180"/>
    </source>
</evidence>
<dbReference type="InterPro" id="IPR042269">
    <property type="entry name" value="Ser_carbopepase_S28_SKS"/>
</dbReference>
<dbReference type="InterPro" id="IPR029058">
    <property type="entry name" value="AB_hydrolase_fold"/>
</dbReference>
<dbReference type="PANTHER" id="PTHR11010:SF11">
    <property type="entry name" value="THYMUS-SPECIFIC SERINE PROTEASE"/>
    <property type="match status" value="1"/>
</dbReference>
<keyword evidence="3 7" id="KW-0732">Signal</keyword>
<dbReference type="InterPro" id="IPR008758">
    <property type="entry name" value="Peptidase_S28"/>
</dbReference>
<dbReference type="AlphaFoldDB" id="A0AA88SV51"/>
<proteinExistence type="inferred from homology"/>
<evidence type="ECO:0000313" key="9">
    <source>
        <dbReference type="Proteomes" id="UP001187415"/>
    </source>
</evidence>
<feature type="region of interest" description="Disordered" evidence="6">
    <location>
        <begin position="580"/>
        <end position="610"/>
    </location>
</feature>
<evidence type="ECO:0000256" key="6">
    <source>
        <dbReference type="SAM" id="MobiDB-lite"/>
    </source>
</evidence>
<evidence type="ECO:0000256" key="7">
    <source>
        <dbReference type="SAM" id="SignalP"/>
    </source>
</evidence>
<feature type="signal peptide" evidence="7">
    <location>
        <begin position="1"/>
        <end position="20"/>
    </location>
</feature>
<dbReference type="Pfam" id="PF05577">
    <property type="entry name" value="Peptidase_S28"/>
    <property type="match status" value="1"/>
</dbReference>
<dbReference type="SUPFAM" id="SSF53474">
    <property type="entry name" value="alpha/beta-Hydrolases"/>
    <property type="match status" value="1"/>
</dbReference>
<keyword evidence="5" id="KW-0325">Glycoprotein</keyword>
<dbReference type="GO" id="GO:0008239">
    <property type="term" value="F:dipeptidyl-peptidase activity"/>
    <property type="evidence" value="ECO:0007669"/>
    <property type="project" value="TreeGrafter"/>
</dbReference>
<dbReference type="GO" id="GO:0005764">
    <property type="term" value="C:lysosome"/>
    <property type="evidence" value="ECO:0007669"/>
    <property type="project" value="TreeGrafter"/>
</dbReference>
<keyword evidence="2" id="KW-0645">Protease</keyword>
<protein>
    <recommendedName>
        <fullName evidence="10">Thymus-specific serine protease</fullName>
    </recommendedName>
</protein>
<keyword evidence="9" id="KW-1185">Reference proteome</keyword>
<accession>A0AA88SV51</accession>
<name>A0AA88SV51_CHASR</name>
<reference evidence="8" key="1">
    <citation type="submission" date="2023-07" db="EMBL/GenBank/DDBJ databases">
        <title>Chromosome-level Genome Assembly of Striped Snakehead (Channa striata).</title>
        <authorList>
            <person name="Liu H."/>
        </authorList>
    </citation>
    <scope>NUCLEOTIDE SEQUENCE</scope>
    <source>
        <strain evidence="8">Gz</strain>
        <tissue evidence="8">Muscle</tissue>
    </source>
</reference>
<dbReference type="GO" id="GO:0005768">
    <property type="term" value="C:endosome"/>
    <property type="evidence" value="ECO:0007669"/>
    <property type="project" value="TreeGrafter"/>
</dbReference>
<dbReference type="GO" id="GO:0070008">
    <property type="term" value="F:serine-type exopeptidase activity"/>
    <property type="evidence" value="ECO:0007669"/>
    <property type="project" value="InterPro"/>
</dbReference>
<evidence type="ECO:0008006" key="10">
    <source>
        <dbReference type="Google" id="ProtNLM"/>
    </source>
</evidence>
<evidence type="ECO:0000256" key="2">
    <source>
        <dbReference type="ARBA" id="ARBA00022670"/>
    </source>
</evidence>
<comment type="caution">
    <text evidence="8">The sequence shown here is derived from an EMBL/GenBank/DDBJ whole genome shotgun (WGS) entry which is preliminary data.</text>
</comment>
<dbReference type="Gene3D" id="1.20.120.980">
    <property type="entry name" value="Serine carboxypeptidase S28, SKS domain"/>
    <property type="match status" value="1"/>
</dbReference>
<evidence type="ECO:0000256" key="3">
    <source>
        <dbReference type="ARBA" id="ARBA00022729"/>
    </source>
</evidence>
<dbReference type="Gene3D" id="3.40.50.1820">
    <property type="entry name" value="alpha/beta hydrolase"/>
    <property type="match status" value="1"/>
</dbReference>
<dbReference type="PANTHER" id="PTHR11010">
    <property type="entry name" value="PROTEASE S28 PRO-X CARBOXYPEPTIDASE-RELATED"/>
    <property type="match status" value="1"/>
</dbReference>
<feature type="chain" id="PRO_5041685658" description="Thymus-specific serine protease" evidence="7">
    <location>
        <begin position="21"/>
        <end position="656"/>
    </location>
</feature>
<evidence type="ECO:0000256" key="4">
    <source>
        <dbReference type="ARBA" id="ARBA00022801"/>
    </source>
</evidence>
<gene>
    <name evidence="8" type="ORF">Q5P01_009895</name>
</gene>
<evidence type="ECO:0000256" key="1">
    <source>
        <dbReference type="ARBA" id="ARBA00011079"/>
    </source>
</evidence>
<dbReference type="EMBL" id="JAUPFM010000007">
    <property type="protein sequence ID" value="KAK2846896.1"/>
    <property type="molecule type" value="Genomic_DNA"/>
</dbReference>
<comment type="similarity">
    <text evidence="1">Belongs to the peptidase S28 family.</text>
</comment>
<dbReference type="GO" id="GO:0006508">
    <property type="term" value="P:proteolysis"/>
    <property type="evidence" value="ECO:0007669"/>
    <property type="project" value="UniProtKB-KW"/>
</dbReference>